<evidence type="ECO:0000256" key="1">
    <source>
        <dbReference type="SAM" id="Phobius"/>
    </source>
</evidence>
<dbReference type="EMBL" id="JBELPY010000005">
    <property type="protein sequence ID" value="MFL9834243.1"/>
    <property type="molecule type" value="Genomic_DNA"/>
</dbReference>
<evidence type="ECO:0000313" key="2">
    <source>
        <dbReference type="EMBL" id="MFL9834243.1"/>
    </source>
</evidence>
<sequence>MSSYLPDKTYVVCTNQLGIEYKQLTLSKDRSAKTVQLGSQQRVFLVILDKNLTEDFTCKSGWSSGAGTAAVGAGVITGLVVAAAVASVPVIGWVVGGLIAVGCLAYGIWQMMQSPTCSQMIGYEESKWINHHQTVRLDSSNVSLKDKHLAIVKNSMLKCKEPGGMLLPFISETSAKEAAEAIGYNNRRELATNAAAGFLTGFLAGASLGGAGAATGVGFLGMTAPTISVLGTTASFLGWTAAGHYVINPYVFSPATSWTSENIAQIEGTTDSYSTIKNEANSKPDGQQWNSIPDPAANNDTLQTLYGVRKNMIENGASKQQIAEINNAISQAQKAGTYKASEVPAVKAVFENIREGKYGQAAKDIFTNKSGNGTGMNREANYAKTSNVKQENIKANNQENIKNLKSAGALIIAPFISSYFGNEALRLGAQIYDQDAANSIKVVASNH</sequence>
<comment type="caution">
    <text evidence="2">The sequence shown here is derived from an EMBL/GenBank/DDBJ whole genome shotgun (WGS) entry which is preliminary data.</text>
</comment>
<evidence type="ECO:0000313" key="3">
    <source>
        <dbReference type="Proteomes" id="UP001629058"/>
    </source>
</evidence>
<feature type="transmembrane region" description="Helical" evidence="1">
    <location>
        <begin position="90"/>
        <end position="109"/>
    </location>
</feature>
<keyword evidence="3" id="KW-1185">Reference proteome</keyword>
<reference evidence="2 3" key="1">
    <citation type="submission" date="2024-06" db="EMBL/GenBank/DDBJ databases">
        <authorList>
            <person name="Kaempfer P."/>
            <person name="Viver T."/>
        </authorList>
    </citation>
    <scope>NUCLEOTIDE SEQUENCE [LARGE SCALE GENOMIC DNA]</scope>
    <source>
        <strain evidence="2 3">ST-37</strain>
    </source>
</reference>
<organism evidence="2 3">
    <name type="scientific">Chryseobacterium terrae</name>
    <dbReference type="NCBI Taxonomy" id="3163299"/>
    <lineage>
        <taxon>Bacteria</taxon>
        <taxon>Pseudomonadati</taxon>
        <taxon>Bacteroidota</taxon>
        <taxon>Flavobacteriia</taxon>
        <taxon>Flavobacteriales</taxon>
        <taxon>Weeksellaceae</taxon>
        <taxon>Chryseobacterium group</taxon>
        <taxon>Chryseobacterium</taxon>
    </lineage>
</organism>
<accession>A0ABW8Y4K2</accession>
<dbReference type="RefSeq" id="WP_408089888.1">
    <property type="nucleotide sequence ID" value="NZ_JBELPY010000005.1"/>
</dbReference>
<name>A0ABW8Y4K2_9FLAO</name>
<feature type="transmembrane region" description="Helical" evidence="1">
    <location>
        <begin position="66"/>
        <end position="84"/>
    </location>
</feature>
<proteinExistence type="predicted"/>
<protein>
    <recommendedName>
        <fullName evidence="4">DUF4280 domain-containing protein</fullName>
    </recommendedName>
</protein>
<keyword evidence="1" id="KW-0812">Transmembrane</keyword>
<gene>
    <name evidence="2" type="ORF">ABS765_09415</name>
</gene>
<dbReference type="Proteomes" id="UP001629058">
    <property type="component" value="Unassembled WGS sequence"/>
</dbReference>
<keyword evidence="1" id="KW-1133">Transmembrane helix</keyword>
<evidence type="ECO:0008006" key="4">
    <source>
        <dbReference type="Google" id="ProtNLM"/>
    </source>
</evidence>
<keyword evidence="1" id="KW-0472">Membrane</keyword>